<keyword evidence="2" id="KW-1185">Reference proteome</keyword>
<sequence>MVQTRSLTVPIIHDQALVQMLRLKPLSNPLGNNASGKKLTGEWIFGKEAQKAKLKDLEEEEESACQGSA</sequence>
<dbReference type="Proteomes" id="UP000796880">
    <property type="component" value="Unassembled WGS sequence"/>
</dbReference>
<gene>
    <name evidence="1" type="ORF">FNV43_RR06136</name>
</gene>
<proteinExistence type="predicted"/>
<evidence type="ECO:0000313" key="2">
    <source>
        <dbReference type="Proteomes" id="UP000796880"/>
    </source>
</evidence>
<reference evidence="1" key="1">
    <citation type="submission" date="2020-03" db="EMBL/GenBank/DDBJ databases">
        <title>A high-quality chromosome-level genome assembly of a woody plant with both climbing and erect habits, Rhamnella rubrinervis.</title>
        <authorList>
            <person name="Lu Z."/>
            <person name="Yang Y."/>
            <person name="Zhu X."/>
            <person name="Sun Y."/>
        </authorList>
    </citation>
    <scope>NUCLEOTIDE SEQUENCE</scope>
    <source>
        <strain evidence="1">BYM</strain>
        <tissue evidence="1">Leaf</tissue>
    </source>
</reference>
<evidence type="ECO:0000313" key="1">
    <source>
        <dbReference type="EMBL" id="KAF3450057.1"/>
    </source>
</evidence>
<name>A0A8K0HCI5_9ROSA</name>
<accession>A0A8K0HCI5</accession>
<comment type="caution">
    <text evidence="1">The sequence shown here is derived from an EMBL/GenBank/DDBJ whole genome shotgun (WGS) entry which is preliminary data.</text>
</comment>
<dbReference type="AlphaFoldDB" id="A0A8K0HCI5"/>
<organism evidence="1 2">
    <name type="scientific">Rhamnella rubrinervis</name>
    <dbReference type="NCBI Taxonomy" id="2594499"/>
    <lineage>
        <taxon>Eukaryota</taxon>
        <taxon>Viridiplantae</taxon>
        <taxon>Streptophyta</taxon>
        <taxon>Embryophyta</taxon>
        <taxon>Tracheophyta</taxon>
        <taxon>Spermatophyta</taxon>
        <taxon>Magnoliopsida</taxon>
        <taxon>eudicotyledons</taxon>
        <taxon>Gunneridae</taxon>
        <taxon>Pentapetalae</taxon>
        <taxon>rosids</taxon>
        <taxon>fabids</taxon>
        <taxon>Rosales</taxon>
        <taxon>Rhamnaceae</taxon>
        <taxon>rhamnoid group</taxon>
        <taxon>Rhamneae</taxon>
        <taxon>Rhamnella</taxon>
    </lineage>
</organism>
<protein>
    <submittedName>
        <fullName evidence="1">Uncharacterized protein</fullName>
    </submittedName>
</protein>
<dbReference type="EMBL" id="VOIH02000003">
    <property type="protein sequence ID" value="KAF3450057.1"/>
    <property type="molecule type" value="Genomic_DNA"/>
</dbReference>